<dbReference type="AlphaFoldDB" id="A0A482W343"/>
<feature type="region of interest" description="Disordered" evidence="1">
    <location>
        <begin position="1"/>
        <end position="41"/>
    </location>
</feature>
<sequence>MECDGATESDMAHQKAPAGWELAPLNGVGKDPPEQSWTGVDHLSGPLNPLCITDANHEILRPKPRRYVLT</sequence>
<proteinExistence type="predicted"/>
<dbReference type="OrthoDB" id="8067110at2759"/>
<protein>
    <submittedName>
        <fullName evidence="2">Uncharacterized protein</fullName>
    </submittedName>
</protein>
<organism evidence="2 3">
    <name type="scientific">Asbolus verrucosus</name>
    <name type="common">Desert ironclad beetle</name>
    <dbReference type="NCBI Taxonomy" id="1661398"/>
    <lineage>
        <taxon>Eukaryota</taxon>
        <taxon>Metazoa</taxon>
        <taxon>Ecdysozoa</taxon>
        <taxon>Arthropoda</taxon>
        <taxon>Hexapoda</taxon>
        <taxon>Insecta</taxon>
        <taxon>Pterygota</taxon>
        <taxon>Neoptera</taxon>
        <taxon>Endopterygota</taxon>
        <taxon>Coleoptera</taxon>
        <taxon>Polyphaga</taxon>
        <taxon>Cucujiformia</taxon>
        <taxon>Tenebrionidae</taxon>
        <taxon>Pimeliinae</taxon>
        <taxon>Asbolus</taxon>
    </lineage>
</organism>
<reference evidence="2 3" key="1">
    <citation type="submission" date="2017-03" db="EMBL/GenBank/DDBJ databases">
        <title>Genome of the blue death feigning beetle - Asbolus verrucosus.</title>
        <authorList>
            <person name="Rider S.D."/>
        </authorList>
    </citation>
    <scope>NUCLEOTIDE SEQUENCE [LARGE SCALE GENOMIC DNA]</scope>
    <source>
        <strain evidence="2">Butters</strain>
        <tissue evidence="2">Head and leg muscle</tissue>
    </source>
</reference>
<evidence type="ECO:0000313" key="2">
    <source>
        <dbReference type="EMBL" id="RZC39552.1"/>
    </source>
</evidence>
<keyword evidence="3" id="KW-1185">Reference proteome</keyword>
<name>A0A482W343_ASBVE</name>
<evidence type="ECO:0000313" key="3">
    <source>
        <dbReference type="Proteomes" id="UP000292052"/>
    </source>
</evidence>
<evidence type="ECO:0000256" key="1">
    <source>
        <dbReference type="SAM" id="MobiDB-lite"/>
    </source>
</evidence>
<dbReference type="EMBL" id="QDEB01033410">
    <property type="protein sequence ID" value="RZC39552.1"/>
    <property type="molecule type" value="Genomic_DNA"/>
</dbReference>
<gene>
    <name evidence="2" type="ORF">BDFB_001503</name>
</gene>
<dbReference type="Proteomes" id="UP000292052">
    <property type="component" value="Unassembled WGS sequence"/>
</dbReference>
<accession>A0A482W343</accession>
<comment type="caution">
    <text evidence="2">The sequence shown here is derived from an EMBL/GenBank/DDBJ whole genome shotgun (WGS) entry which is preliminary data.</text>
</comment>